<accession>A0A4D6KQS4</accession>
<gene>
    <name evidence="2" type="ORF">DEO72_LG1g2509</name>
</gene>
<proteinExistence type="predicted"/>
<protein>
    <submittedName>
        <fullName evidence="2">Uncharacterized protein</fullName>
    </submittedName>
</protein>
<keyword evidence="1" id="KW-0472">Membrane</keyword>
<reference evidence="2 3" key="1">
    <citation type="submission" date="2019-04" db="EMBL/GenBank/DDBJ databases">
        <title>An improved genome assembly and genetic linkage map for asparagus bean, Vigna unguiculata ssp. sesquipedialis.</title>
        <authorList>
            <person name="Xia Q."/>
            <person name="Zhang R."/>
            <person name="Dong Y."/>
        </authorList>
    </citation>
    <scope>NUCLEOTIDE SEQUENCE [LARGE SCALE GENOMIC DNA]</scope>
    <source>
        <tissue evidence="2">Leaf</tissue>
    </source>
</reference>
<keyword evidence="3" id="KW-1185">Reference proteome</keyword>
<dbReference type="Proteomes" id="UP000501690">
    <property type="component" value="Linkage Group LG1"/>
</dbReference>
<sequence length="55" mass="6664">MTMLLFFFIYHQLYLGFVMMLIYISTPRHSHVGSRPTCHFEIDTKMSYQFFNAHN</sequence>
<keyword evidence="1" id="KW-0812">Transmembrane</keyword>
<keyword evidence="1" id="KW-1133">Transmembrane helix</keyword>
<dbReference type="AlphaFoldDB" id="A0A4D6KQS4"/>
<evidence type="ECO:0000313" key="2">
    <source>
        <dbReference type="EMBL" id="QCD78873.1"/>
    </source>
</evidence>
<dbReference type="EMBL" id="CP039345">
    <property type="protein sequence ID" value="QCD78873.1"/>
    <property type="molecule type" value="Genomic_DNA"/>
</dbReference>
<feature type="transmembrane region" description="Helical" evidence="1">
    <location>
        <begin position="6"/>
        <end position="25"/>
    </location>
</feature>
<name>A0A4D6KQS4_VIGUN</name>
<evidence type="ECO:0000256" key="1">
    <source>
        <dbReference type="SAM" id="Phobius"/>
    </source>
</evidence>
<evidence type="ECO:0000313" key="3">
    <source>
        <dbReference type="Proteomes" id="UP000501690"/>
    </source>
</evidence>
<organism evidence="2 3">
    <name type="scientific">Vigna unguiculata</name>
    <name type="common">Cowpea</name>
    <dbReference type="NCBI Taxonomy" id="3917"/>
    <lineage>
        <taxon>Eukaryota</taxon>
        <taxon>Viridiplantae</taxon>
        <taxon>Streptophyta</taxon>
        <taxon>Embryophyta</taxon>
        <taxon>Tracheophyta</taxon>
        <taxon>Spermatophyta</taxon>
        <taxon>Magnoliopsida</taxon>
        <taxon>eudicotyledons</taxon>
        <taxon>Gunneridae</taxon>
        <taxon>Pentapetalae</taxon>
        <taxon>rosids</taxon>
        <taxon>fabids</taxon>
        <taxon>Fabales</taxon>
        <taxon>Fabaceae</taxon>
        <taxon>Papilionoideae</taxon>
        <taxon>50 kb inversion clade</taxon>
        <taxon>NPAAA clade</taxon>
        <taxon>indigoferoid/millettioid clade</taxon>
        <taxon>Phaseoleae</taxon>
        <taxon>Vigna</taxon>
    </lineage>
</organism>